<dbReference type="InterPro" id="IPR029498">
    <property type="entry name" value="HeLo_dom"/>
</dbReference>
<evidence type="ECO:0000313" key="5">
    <source>
        <dbReference type="Proteomes" id="UP000676310"/>
    </source>
</evidence>
<feature type="chain" id="PRO_5035314530" description="Prion-inhibition and propagation HeLo domain-containing protein" evidence="2">
    <location>
        <begin position="22"/>
        <end position="1019"/>
    </location>
</feature>
<feature type="compositionally biased region" description="Acidic residues" evidence="1">
    <location>
        <begin position="573"/>
        <end position="591"/>
    </location>
</feature>
<keyword evidence="2" id="KW-0732">Signal</keyword>
<feature type="domain" description="Prion-inhibition and propagation HeLo" evidence="3">
    <location>
        <begin position="4"/>
        <end position="194"/>
    </location>
</feature>
<dbReference type="Gene3D" id="1.10.510.10">
    <property type="entry name" value="Transferase(Phosphotransferase) domain 1"/>
    <property type="match status" value="1"/>
</dbReference>
<dbReference type="OrthoDB" id="1911848at2759"/>
<dbReference type="GeneID" id="67016799"/>
<dbReference type="RefSeq" id="XP_043168614.1">
    <property type="nucleotide sequence ID" value="XM_043312679.1"/>
</dbReference>
<evidence type="ECO:0000259" key="3">
    <source>
        <dbReference type="Pfam" id="PF14479"/>
    </source>
</evidence>
<dbReference type="InterPro" id="IPR011009">
    <property type="entry name" value="Kinase-like_dom_sf"/>
</dbReference>
<dbReference type="SUPFAM" id="SSF56112">
    <property type="entry name" value="Protein kinase-like (PK-like)"/>
    <property type="match status" value="1"/>
</dbReference>
<dbReference type="PANTHER" id="PTHR37542">
    <property type="entry name" value="HELO DOMAIN-CONTAINING PROTEIN-RELATED"/>
    <property type="match status" value="1"/>
</dbReference>
<name>A0A8J2HZA6_9PLEO</name>
<gene>
    <name evidence="4" type="ORF">ALTATR162_LOCUS5062</name>
</gene>
<dbReference type="Proteomes" id="UP000676310">
    <property type="component" value="Unassembled WGS sequence"/>
</dbReference>
<proteinExistence type="predicted"/>
<evidence type="ECO:0000256" key="1">
    <source>
        <dbReference type="SAM" id="MobiDB-lite"/>
    </source>
</evidence>
<comment type="caution">
    <text evidence="4">The sequence shown here is derived from an EMBL/GenBank/DDBJ whole genome shotgun (WGS) entry which is preliminary data.</text>
</comment>
<dbReference type="Pfam" id="PF14479">
    <property type="entry name" value="HeLo"/>
    <property type="match status" value="1"/>
</dbReference>
<evidence type="ECO:0000256" key="2">
    <source>
        <dbReference type="SAM" id="SignalP"/>
    </source>
</evidence>
<dbReference type="AlphaFoldDB" id="A0A8J2HZA6"/>
<dbReference type="EMBL" id="CAJRGZ010000019">
    <property type="protein sequence ID" value="CAG5158405.1"/>
    <property type="molecule type" value="Genomic_DNA"/>
</dbReference>
<sequence>MAEVIAILSLAGQLFTGCVQAYHILATAYKRGSVSKKYLLELVIEQVRLLLWGRNSGVSDGSLKPSLHSIASLITGILQEMRTTLQDSAKLRTQYGLDISKISPNSEKEDLKEAEPAVGGDGTAEMALQSSLFRKQRHHIRQTLSESLEPVENAFKSLRWAVADKTKFEILVGDLRRFNDSLISLLQESQRAKSDNDFRQWEMELVGSENAELLTEIQNASAHSYPHLYALAGQKALGLRLETGSLSQQRPEIEPKVFELQRTTKGSPNVDEPLWKDIEMQNIHLDLSLSQEAGSRIVARLGGEQVFIERRLYESGADSIVRQRISERLAELAARLHKQPQPSGLCALHCRGFFTDRKSFSFVFDPPVTSTDTTSGGDSLAVKFVSLSDRLASGAPPLETRLALASKLVACFSEFQATGWLHRNVSSQNIIFFDETSLLHPFVGGFEYSRQGGLIKSLGVAPPSIYQHPEYHGEPTNKYCFYYDVYSLGLVLFEIAHWRSLDYFVSRKWGKLSSWDLRKKVLSEVDTDLVFRLELRNWELAGAREALREQKKQKDQGKTLPLMFRDLNRPGSDDDEDRSDIEAPEGDDEAETGVADAVGGTRDAQIDTENAVLETRVTPATPEQEIILDPMLDVRWRACWGDLERNAIAQACDCDPAIRLSRLTSTGTWDWVDGVLADVLPRVAIVVSLVAVVYTRKEAKKERRNKRLRRNEILNWIGFKDVVKGVDVNIQAARPAPARARTATVIQEEGLAGVVAAEQAGSGWAMAIRDQWRCQDANCGNHPYVCWLPRTPGQPDRFEKHLPVNGNIIAMWARELAGGTGSVHNPSDDVRLAIVRAKDRADAEKSRRRGAVDSGGGGDNEIASLTKLLIVNQLKQLTGHTNQAFVQAQQPESSLSWEPFEYTNWIEISRHTKNFFDWWAGQRTSGFASSYIKTMYRSVCVVMRLDINILLDNTDNGCSMKLWVEQTEFPIGALIRLRDAAKRWRLQYDGFTEQDLERIEAAKQRDRVHEPSSDIEDLS</sequence>
<feature type="compositionally biased region" description="Basic and acidic residues" evidence="1">
    <location>
        <begin position="547"/>
        <end position="557"/>
    </location>
</feature>
<evidence type="ECO:0000313" key="4">
    <source>
        <dbReference type="EMBL" id="CAG5158405.1"/>
    </source>
</evidence>
<reference evidence="4" key="1">
    <citation type="submission" date="2021-05" db="EMBL/GenBank/DDBJ databases">
        <authorList>
            <person name="Stam R."/>
        </authorList>
    </citation>
    <scope>NUCLEOTIDE SEQUENCE</scope>
    <source>
        <strain evidence="4">CS162</strain>
    </source>
</reference>
<feature type="region of interest" description="Disordered" evidence="1">
    <location>
        <begin position="547"/>
        <end position="601"/>
    </location>
</feature>
<dbReference type="InterPro" id="IPR038305">
    <property type="entry name" value="HeLo_sf"/>
</dbReference>
<organism evidence="4 5">
    <name type="scientific">Alternaria atra</name>
    <dbReference type="NCBI Taxonomy" id="119953"/>
    <lineage>
        <taxon>Eukaryota</taxon>
        <taxon>Fungi</taxon>
        <taxon>Dikarya</taxon>
        <taxon>Ascomycota</taxon>
        <taxon>Pezizomycotina</taxon>
        <taxon>Dothideomycetes</taxon>
        <taxon>Pleosporomycetidae</taxon>
        <taxon>Pleosporales</taxon>
        <taxon>Pleosporineae</taxon>
        <taxon>Pleosporaceae</taxon>
        <taxon>Alternaria</taxon>
        <taxon>Alternaria sect. Ulocladioides</taxon>
    </lineage>
</organism>
<protein>
    <recommendedName>
        <fullName evidence="3">Prion-inhibition and propagation HeLo domain-containing protein</fullName>
    </recommendedName>
</protein>
<accession>A0A8J2HZA6</accession>
<keyword evidence="5" id="KW-1185">Reference proteome</keyword>
<dbReference type="Gene3D" id="1.20.120.1020">
    <property type="entry name" value="Prion-inhibition and propagation, HeLo domain"/>
    <property type="match status" value="1"/>
</dbReference>
<feature type="signal peptide" evidence="2">
    <location>
        <begin position="1"/>
        <end position="21"/>
    </location>
</feature>